<dbReference type="OrthoDB" id="9790341at2"/>
<gene>
    <name evidence="3" type="ORF">EIK76_11215</name>
</gene>
<evidence type="ECO:0000256" key="1">
    <source>
        <dbReference type="SAM" id="MobiDB-lite"/>
    </source>
</evidence>
<proteinExistence type="predicted"/>
<keyword evidence="2" id="KW-0812">Transmembrane</keyword>
<keyword evidence="2" id="KW-1133">Transmembrane helix</keyword>
<accession>A0A3P3QJV1</accession>
<comment type="caution">
    <text evidence="3">The sequence shown here is derived from an EMBL/GenBank/DDBJ whole genome shotgun (WGS) entry which is preliminary data.</text>
</comment>
<feature type="region of interest" description="Disordered" evidence="1">
    <location>
        <begin position="116"/>
        <end position="136"/>
    </location>
</feature>
<sequence length="136" mass="15928">MRSLSATRTDHQLLKAFAYSLSWAFPLVFGLLLPWLFSYAWQLWPLFVSASLLALALLHPAWLYYPYRLWMAIGMTLGWVNSKIILTLLFYLLLTPLGVVLRLLGKLQYQRKLKPDQPSYWHNSQPSDRSQLEKPF</sequence>
<keyword evidence="4" id="KW-1185">Reference proteome</keyword>
<dbReference type="AlphaFoldDB" id="A0A3P3QJV1"/>
<dbReference type="RefSeq" id="WP_046521403.1">
    <property type="nucleotide sequence ID" value="NZ_LAVS01000096.1"/>
</dbReference>
<evidence type="ECO:0008006" key="5">
    <source>
        <dbReference type="Google" id="ProtNLM"/>
    </source>
</evidence>
<evidence type="ECO:0000313" key="4">
    <source>
        <dbReference type="Proteomes" id="UP000276260"/>
    </source>
</evidence>
<reference evidence="3 4" key="1">
    <citation type="submission" date="2018-11" db="EMBL/GenBank/DDBJ databases">
        <title>Draft genome analysis of Rheinheimera mesophila isolated from an industrial waste site.</title>
        <authorList>
            <person name="Yu Q."/>
            <person name="Qi Y."/>
            <person name="Zhang H."/>
            <person name="Lu Y."/>
            <person name="Pu J."/>
        </authorList>
    </citation>
    <scope>NUCLEOTIDE SEQUENCE [LARGE SCALE GENOMIC DNA]</scope>
    <source>
        <strain evidence="3 4">IITR13</strain>
    </source>
</reference>
<evidence type="ECO:0000256" key="2">
    <source>
        <dbReference type="SAM" id="Phobius"/>
    </source>
</evidence>
<evidence type="ECO:0000313" key="3">
    <source>
        <dbReference type="EMBL" id="RRJ21436.1"/>
    </source>
</evidence>
<feature type="compositionally biased region" description="Polar residues" evidence="1">
    <location>
        <begin position="120"/>
        <end position="129"/>
    </location>
</feature>
<feature type="transmembrane region" description="Helical" evidence="2">
    <location>
        <begin position="84"/>
        <end position="104"/>
    </location>
</feature>
<dbReference type="Proteomes" id="UP000276260">
    <property type="component" value="Unassembled WGS sequence"/>
</dbReference>
<organism evidence="3 4">
    <name type="scientific">Rheinheimera mesophila</name>
    <dbReference type="NCBI Taxonomy" id="1547515"/>
    <lineage>
        <taxon>Bacteria</taxon>
        <taxon>Pseudomonadati</taxon>
        <taxon>Pseudomonadota</taxon>
        <taxon>Gammaproteobacteria</taxon>
        <taxon>Chromatiales</taxon>
        <taxon>Chromatiaceae</taxon>
        <taxon>Rheinheimera</taxon>
    </lineage>
</organism>
<dbReference type="EMBL" id="RRCF01000002">
    <property type="protein sequence ID" value="RRJ21436.1"/>
    <property type="molecule type" value="Genomic_DNA"/>
</dbReference>
<keyword evidence="2" id="KW-0472">Membrane</keyword>
<dbReference type="Pfam" id="PF19588">
    <property type="entry name" value="SxtJ"/>
    <property type="match status" value="1"/>
</dbReference>
<protein>
    <recommendedName>
        <fullName evidence="5">SxtJ</fullName>
    </recommendedName>
</protein>
<name>A0A3P3QJV1_9GAMM</name>
<dbReference type="InterPro" id="IPR045781">
    <property type="entry name" value="SxtJ"/>
</dbReference>
<feature type="transmembrane region" description="Helical" evidence="2">
    <location>
        <begin position="16"/>
        <end position="36"/>
    </location>
</feature>
<feature type="transmembrane region" description="Helical" evidence="2">
    <location>
        <begin position="43"/>
        <end position="64"/>
    </location>
</feature>